<evidence type="ECO:0000313" key="9">
    <source>
        <dbReference type="Proteomes" id="UP000515909"/>
    </source>
</evidence>
<feature type="transmembrane region" description="Helical" evidence="6">
    <location>
        <begin position="353"/>
        <end position="375"/>
    </location>
</feature>
<feature type="transmembrane region" description="Helical" evidence="6">
    <location>
        <begin position="126"/>
        <end position="144"/>
    </location>
</feature>
<dbReference type="Proteomes" id="UP000515909">
    <property type="component" value="Chromosome"/>
</dbReference>
<name>A0A7G8TEL5_9FIRM</name>
<dbReference type="AlphaFoldDB" id="A0A7G8TEL5"/>
<evidence type="ECO:0000313" key="8">
    <source>
        <dbReference type="EMBL" id="QNK42056.1"/>
    </source>
</evidence>
<accession>A0A7G8TEL5</accession>
<feature type="transmembrane region" description="Helical" evidence="6">
    <location>
        <begin position="205"/>
        <end position="228"/>
    </location>
</feature>
<feature type="transmembrane region" description="Helical" evidence="6">
    <location>
        <begin position="272"/>
        <end position="295"/>
    </location>
</feature>
<dbReference type="EMBL" id="CP060286">
    <property type="protein sequence ID" value="QNK42056.1"/>
    <property type="molecule type" value="Genomic_DNA"/>
</dbReference>
<keyword evidence="5 6" id="KW-0472">Membrane</keyword>
<feature type="transmembrane region" description="Helical" evidence="6">
    <location>
        <begin position="27"/>
        <end position="44"/>
    </location>
</feature>
<feature type="transmembrane region" description="Helical" evidence="6">
    <location>
        <begin position="503"/>
        <end position="521"/>
    </location>
</feature>
<dbReference type="GO" id="GO:0005886">
    <property type="term" value="C:plasma membrane"/>
    <property type="evidence" value="ECO:0007669"/>
    <property type="project" value="UniProtKB-SubCell"/>
</dbReference>
<dbReference type="Pfam" id="PF03553">
    <property type="entry name" value="Na_H_antiporter"/>
    <property type="match status" value="1"/>
</dbReference>
<evidence type="ECO:0000256" key="5">
    <source>
        <dbReference type="ARBA" id="ARBA00023136"/>
    </source>
</evidence>
<comment type="subcellular location">
    <subcellularLocation>
        <location evidence="1">Cell membrane</location>
        <topology evidence="1">Multi-pass membrane protein</topology>
    </subcellularLocation>
</comment>
<dbReference type="RefSeq" id="WP_187037426.1">
    <property type="nucleotide sequence ID" value="NZ_CP060286.1"/>
</dbReference>
<evidence type="ECO:0000256" key="6">
    <source>
        <dbReference type="SAM" id="Phobius"/>
    </source>
</evidence>
<evidence type="ECO:0000256" key="3">
    <source>
        <dbReference type="ARBA" id="ARBA00022692"/>
    </source>
</evidence>
<feature type="transmembrane region" description="Helical" evidence="6">
    <location>
        <begin position="307"/>
        <end position="333"/>
    </location>
</feature>
<feature type="transmembrane region" description="Helical" evidence="6">
    <location>
        <begin position="396"/>
        <end position="423"/>
    </location>
</feature>
<feature type="transmembrane region" description="Helical" evidence="6">
    <location>
        <begin position="51"/>
        <end position="68"/>
    </location>
</feature>
<keyword evidence="4 6" id="KW-1133">Transmembrane helix</keyword>
<dbReference type="PANTHER" id="PTHR43478">
    <property type="entry name" value="NA+/H+ ANTIPORTER-RELATED"/>
    <property type="match status" value="1"/>
</dbReference>
<feature type="transmembrane region" description="Helical" evidence="6">
    <location>
        <begin position="88"/>
        <end position="114"/>
    </location>
</feature>
<feature type="domain" description="Na+/H+ antiporter NhaC-like C-terminal" evidence="7">
    <location>
        <begin position="204"/>
        <end position="497"/>
    </location>
</feature>
<feature type="transmembrane region" description="Helical" evidence="6">
    <location>
        <begin position="167"/>
        <end position="193"/>
    </location>
</feature>
<protein>
    <submittedName>
        <fullName evidence="8">Na+/H+ antiporter NhaC family protein</fullName>
    </submittedName>
</protein>
<dbReference type="KEGG" id="cfem:HCR03_07475"/>
<keyword evidence="2" id="KW-1003">Cell membrane</keyword>
<reference evidence="8 9" key="1">
    <citation type="submission" date="2020-08" db="EMBL/GenBank/DDBJ databases">
        <title>The isolate Caproiciproducens sp. 7D4C2 produces n-caproate at mildly acidic conditions from hexoses: genome and rBOX comparison with related strains and chain-elongating bacteria.</title>
        <authorList>
            <person name="Esquivel-Elizondo S."/>
            <person name="Bagci C."/>
            <person name="Temovska M."/>
            <person name="Jeon B.S."/>
            <person name="Bessarab I."/>
            <person name="Williams R.B.H."/>
            <person name="Huson D.H."/>
            <person name="Angenent L.T."/>
        </authorList>
    </citation>
    <scope>NUCLEOTIDE SEQUENCE [LARGE SCALE GENOMIC DNA]</scope>
    <source>
        <strain evidence="8 9">7D4C2</strain>
    </source>
</reference>
<evidence type="ECO:0000256" key="4">
    <source>
        <dbReference type="ARBA" id="ARBA00022989"/>
    </source>
</evidence>
<dbReference type="PANTHER" id="PTHR43478:SF1">
    <property type="entry name" value="NA+_H+ ANTIPORTER NHAC-LIKE C-TERMINAL DOMAIN-CONTAINING PROTEIN"/>
    <property type="match status" value="1"/>
</dbReference>
<proteinExistence type="predicted"/>
<evidence type="ECO:0000259" key="7">
    <source>
        <dbReference type="Pfam" id="PF03553"/>
    </source>
</evidence>
<organism evidence="8 9">
    <name type="scientific">Caproicibacter fermentans</name>
    <dbReference type="NCBI Taxonomy" id="2576756"/>
    <lineage>
        <taxon>Bacteria</taxon>
        <taxon>Bacillati</taxon>
        <taxon>Bacillota</taxon>
        <taxon>Clostridia</taxon>
        <taxon>Eubacteriales</taxon>
        <taxon>Acutalibacteraceae</taxon>
        <taxon>Caproicibacter</taxon>
    </lineage>
</organism>
<evidence type="ECO:0000256" key="1">
    <source>
        <dbReference type="ARBA" id="ARBA00004651"/>
    </source>
</evidence>
<feature type="transmembrane region" description="Helical" evidence="6">
    <location>
        <begin position="480"/>
        <end position="497"/>
    </location>
</feature>
<sequence>MGFSALSPLGGKAIQGGKQICNRTTRGWLSLLAPILAITLALFTKEVITSLMVGILSGTFLYALGTGLNPLAGTVETAFAVMVDKADLYIIIFCCLLGSLVSVASLAGGSGAYGRWATSKIRSKRAALLSTSLLGILIFIDDYFNCLTVGTVMKPVTDKYRVSRAKLAYIIDSTAAPVCIIAPVSSWAAAVGSNLRSTGRFDSDFSAFLAAIPFNLYAILSLVMVGTMCLKDLDFGPMAEREAMARAGELGAVESPEEAGASASGRGTVADMLLPVGALIIFSVAGMLYNGGYWGADPAYRHSIGAAFGNCTAASALTWGCFGALAVSAALFLPRRLMTFQDFMRGVTDGIKTMVPACTILLLAWTISGVCRDLLQTAEFVKNAFGGSIPGELLPALIFVTAAFLSFSTGTAWGTFGILIPIVVPIAEAVAPALLVVSLSATLAGSVFGDHCSPISDTTILSSTGAGCPHMDHVSTQMPYAVLVASCCIAGYLVAGFTNANVWLTLGTGLFLLLAAIAFLHRRASGLKTGRGRTG</sequence>
<gene>
    <name evidence="8" type="ORF">HCR03_07475</name>
</gene>
<evidence type="ECO:0000256" key="2">
    <source>
        <dbReference type="ARBA" id="ARBA00022475"/>
    </source>
</evidence>
<dbReference type="InterPro" id="IPR018461">
    <property type="entry name" value="Na/H_Antiport_NhaC-like_C"/>
</dbReference>
<keyword evidence="3 6" id="KW-0812">Transmembrane</keyword>